<dbReference type="OrthoDB" id="5491606at2"/>
<gene>
    <name evidence="2" type="ORF">CLOHIR_01028</name>
</gene>
<sequence length="373" mass="41866">MLKKMTVLALSFCIALGAVGCGKKEASNGGLTDGYACTMIVTPESVKLDQEFLEKYKDVKNVVLPKDYDKNLDKITDEIASFADNEKVKCIIVCSDKEGMLPVFEKIKEKNEDITTIAAGVEEMQNENKQSDVIMDEDINIGFNPTDKDNDKNAVRMAEALGAKVFVNYIDEFVKDEVESKQKNRDMQRECEKNGIKYEEVVVLGMKDENDSKTAEEFIKKDAVAKKKAYGDNVALYGCRGAMDKATIEAAIENKLMVPNIHSLDSTKLYGDILGVDVSGSDYTEINSKISEKLKSMGMEGRLAGTDIPEKVFCVEIALDTSNKLYKKKVKENELLSDIRADIKEKTGIWAEYNSMKYYNNFLRTVEMYPILY</sequence>
<dbReference type="STRING" id="500633.CLOHIR_01028"/>
<organism evidence="2 3">
    <name type="scientific">Peptacetobacter hiranonis (strain DSM 13275 / JCM 10541 / KCTC 15199 / TO-931)</name>
    <name type="common">Clostridium hiranonis</name>
    <dbReference type="NCBI Taxonomy" id="500633"/>
    <lineage>
        <taxon>Bacteria</taxon>
        <taxon>Bacillati</taxon>
        <taxon>Bacillota</taxon>
        <taxon>Clostridia</taxon>
        <taxon>Peptostreptococcales</taxon>
        <taxon>Peptostreptococcaceae</taxon>
        <taxon>Peptacetobacter</taxon>
    </lineage>
</organism>
<protein>
    <recommendedName>
        <fullName evidence="4">DUF3798 domain-containing protein</fullName>
    </recommendedName>
</protein>
<keyword evidence="1" id="KW-0732">Signal</keyword>
<evidence type="ECO:0000313" key="2">
    <source>
        <dbReference type="EMBL" id="EEA85305.1"/>
    </source>
</evidence>
<dbReference type="Gene3D" id="3.40.50.11390">
    <property type="match status" value="1"/>
</dbReference>
<dbReference type="EMBL" id="ABWP01000045">
    <property type="protein sequence ID" value="EEA85305.1"/>
    <property type="molecule type" value="Genomic_DNA"/>
</dbReference>
<comment type="caution">
    <text evidence="2">The sequence shown here is derived from an EMBL/GenBank/DDBJ whole genome shotgun (WGS) entry which is preliminary data.</text>
</comment>
<evidence type="ECO:0008006" key="4">
    <source>
        <dbReference type="Google" id="ProtNLM"/>
    </source>
</evidence>
<dbReference type="PROSITE" id="PS51257">
    <property type="entry name" value="PROKAR_LIPOPROTEIN"/>
    <property type="match status" value="1"/>
</dbReference>
<feature type="chain" id="PRO_5038519991" description="DUF3798 domain-containing protein" evidence="1">
    <location>
        <begin position="21"/>
        <end position="373"/>
    </location>
</feature>
<dbReference type="RefSeq" id="WP_006439945.1">
    <property type="nucleotide sequence ID" value="NZ_DS995356.1"/>
</dbReference>
<evidence type="ECO:0000256" key="1">
    <source>
        <dbReference type="SAM" id="SignalP"/>
    </source>
</evidence>
<dbReference type="Proteomes" id="UP000003178">
    <property type="component" value="Unassembled WGS sequence"/>
</dbReference>
<name>B6FYS4_PEPHT</name>
<dbReference type="HOGENOM" id="CLU_741246_0_0_9"/>
<dbReference type="eggNOG" id="COG1879">
    <property type="taxonomic scope" value="Bacteria"/>
</dbReference>
<dbReference type="Gene3D" id="3.40.50.11400">
    <property type="match status" value="1"/>
</dbReference>
<keyword evidence="3" id="KW-1185">Reference proteome</keyword>
<feature type="signal peptide" evidence="1">
    <location>
        <begin position="1"/>
        <end position="20"/>
    </location>
</feature>
<dbReference type="InterPro" id="IPR024258">
    <property type="entry name" value="DUF3798"/>
</dbReference>
<reference evidence="2 3" key="1">
    <citation type="submission" date="2008-09" db="EMBL/GenBank/DDBJ databases">
        <authorList>
            <person name="Fulton L."/>
            <person name="Clifton S."/>
            <person name="Fulton B."/>
            <person name="Xu J."/>
            <person name="Minx P."/>
            <person name="Pepin K.H."/>
            <person name="Johnson M."/>
            <person name="Thiruvilangam P."/>
            <person name="Bhonagiri V."/>
            <person name="Nash W.E."/>
            <person name="Mardis E.R."/>
            <person name="Wilson R.K."/>
        </authorList>
    </citation>
    <scope>NUCLEOTIDE SEQUENCE [LARGE SCALE GENOMIC DNA]</scope>
    <source>
        <strain evidence="2 3">DSM 13275</strain>
    </source>
</reference>
<dbReference type="AlphaFoldDB" id="B6FYS4"/>
<proteinExistence type="predicted"/>
<reference evidence="2 3" key="2">
    <citation type="submission" date="2008-10" db="EMBL/GenBank/DDBJ databases">
        <title>Draft genome sequence of Clostridium hiranonis (DSM 13275).</title>
        <authorList>
            <person name="Sudarsanam P."/>
            <person name="Ley R."/>
            <person name="Guruge J."/>
            <person name="Turnbaugh P.J."/>
            <person name="Mahowald M."/>
            <person name="Liep D."/>
            <person name="Gordon J."/>
        </authorList>
    </citation>
    <scope>NUCLEOTIDE SEQUENCE [LARGE SCALE GENOMIC DNA]</scope>
    <source>
        <strain evidence="2 3">DSM 13275</strain>
    </source>
</reference>
<dbReference type="Pfam" id="PF12683">
    <property type="entry name" value="DUF3798"/>
    <property type="match status" value="1"/>
</dbReference>
<evidence type="ECO:0000313" key="3">
    <source>
        <dbReference type="Proteomes" id="UP000003178"/>
    </source>
</evidence>
<accession>B6FYS4</accession>